<dbReference type="InterPro" id="IPR050562">
    <property type="entry name" value="FAD_mOase_fung"/>
</dbReference>
<keyword evidence="5" id="KW-0274">FAD</keyword>
<evidence type="ECO:0000256" key="1">
    <source>
        <dbReference type="ARBA" id="ARBA00001974"/>
    </source>
</evidence>
<organism evidence="8 9">
    <name type="scientific">Xylaria arbuscula</name>
    <dbReference type="NCBI Taxonomy" id="114810"/>
    <lineage>
        <taxon>Eukaryota</taxon>
        <taxon>Fungi</taxon>
        <taxon>Dikarya</taxon>
        <taxon>Ascomycota</taxon>
        <taxon>Pezizomycotina</taxon>
        <taxon>Sordariomycetes</taxon>
        <taxon>Xylariomycetidae</taxon>
        <taxon>Xylariales</taxon>
        <taxon>Xylariaceae</taxon>
        <taxon>Xylaria</taxon>
    </lineage>
</organism>
<comment type="similarity">
    <text evidence="3">Belongs to the paxM FAD-dependent monooxygenase family.</text>
</comment>
<evidence type="ECO:0000313" key="9">
    <source>
        <dbReference type="Proteomes" id="UP001148614"/>
    </source>
</evidence>
<gene>
    <name evidence="8" type="ORF">NPX13_g2695</name>
</gene>
<keyword evidence="6" id="KW-0560">Oxidoreductase</keyword>
<name>A0A9W8TQV3_9PEZI</name>
<dbReference type="VEuPathDB" id="FungiDB:F4678DRAFT_123842"/>
<dbReference type="SUPFAM" id="SSF51905">
    <property type="entry name" value="FAD/NAD(P)-binding domain"/>
    <property type="match status" value="1"/>
</dbReference>
<evidence type="ECO:0000313" key="8">
    <source>
        <dbReference type="EMBL" id="KAJ3577871.1"/>
    </source>
</evidence>
<dbReference type="InterPro" id="IPR036188">
    <property type="entry name" value="FAD/NAD-bd_sf"/>
</dbReference>
<evidence type="ECO:0000256" key="3">
    <source>
        <dbReference type="ARBA" id="ARBA00007992"/>
    </source>
</evidence>
<sequence length="433" mass="48505">MPSSKFRAVIIGGGPIGLTIANGLDRAGIDFLVIERHPTIVSENGAGIMAWPHTTRIFDQLGLTTACEGRYLPLHSKSVTHLNGTPVRSNPVFKWLAENHGYPCMNFPRTLLTQTLFEGLSASQAKVRTGAGIENIEITENGVRVHLTDGSFEDGSIVIGADGVHSETRGIMQKLAEEAGEDFLKEEEPIISNYQILYGRAKYVPGVSVGEFFETHGTYRSSQISADENRMHFGIYRKLPNPTTEIKKEYSKEEVAEFVEAFSDVMVMPNLSFPDLYKNCEWTRLVNQQEGVLKHWYYKRVVLAGDSSVQMTAAMGMGLNNGIQSAVFLVNKLQELLSKNSNPDTATLEHAFEEYQNTRRAESQIITGYAAKMIRSNTWDTYLGWFMHEYVVPWMISEEKLMGKVGNELVSKMHKFDFIEIDSKSGKIPWATV</sequence>
<evidence type="ECO:0000259" key="7">
    <source>
        <dbReference type="Pfam" id="PF01494"/>
    </source>
</evidence>
<dbReference type="EMBL" id="JANPWZ010000296">
    <property type="protein sequence ID" value="KAJ3577871.1"/>
    <property type="molecule type" value="Genomic_DNA"/>
</dbReference>
<accession>A0A9W8TQV3</accession>
<keyword evidence="9" id="KW-1185">Reference proteome</keyword>
<dbReference type="InterPro" id="IPR002938">
    <property type="entry name" value="FAD-bd"/>
</dbReference>
<dbReference type="PANTHER" id="PTHR47356:SF2">
    <property type="entry name" value="FAD-BINDING DOMAIN-CONTAINING PROTEIN-RELATED"/>
    <property type="match status" value="1"/>
</dbReference>
<comment type="cofactor">
    <cofactor evidence="1">
        <name>FAD</name>
        <dbReference type="ChEBI" id="CHEBI:57692"/>
    </cofactor>
</comment>
<dbReference type="GO" id="GO:0071949">
    <property type="term" value="F:FAD binding"/>
    <property type="evidence" value="ECO:0007669"/>
    <property type="project" value="InterPro"/>
</dbReference>
<dbReference type="Pfam" id="PF01494">
    <property type="entry name" value="FAD_binding_3"/>
    <property type="match status" value="1"/>
</dbReference>
<evidence type="ECO:0000256" key="4">
    <source>
        <dbReference type="ARBA" id="ARBA00022630"/>
    </source>
</evidence>
<dbReference type="GO" id="GO:0004497">
    <property type="term" value="F:monooxygenase activity"/>
    <property type="evidence" value="ECO:0007669"/>
    <property type="project" value="InterPro"/>
</dbReference>
<evidence type="ECO:0000256" key="2">
    <source>
        <dbReference type="ARBA" id="ARBA00005179"/>
    </source>
</evidence>
<comment type="pathway">
    <text evidence="2">Secondary metabolite biosynthesis.</text>
</comment>
<protein>
    <recommendedName>
        <fullName evidence="7">FAD-binding domain-containing protein</fullName>
    </recommendedName>
</protein>
<dbReference type="PRINTS" id="PR00420">
    <property type="entry name" value="RNGMNOXGNASE"/>
</dbReference>
<keyword evidence="4" id="KW-0285">Flavoprotein</keyword>
<evidence type="ECO:0000256" key="5">
    <source>
        <dbReference type="ARBA" id="ARBA00022827"/>
    </source>
</evidence>
<dbReference type="Proteomes" id="UP001148614">
    <property type="component" value="Unassembled WGS sequence"/>
</dbReference>
<comment type="caution">
    <text evidence="8">The sequence shown here is derived from an EMBL/GenBank/DDBJ whole genome shotgun (WGS) entry which is preliminary data.</text>
</comment>
<dbReference type="PANTHER" id="PTHR47356">
    <property type="entry name" value="FAD-DEPENDENT MONOOXYGENASE ASQG-RELATED"/>
    <property type="match status" value="1"/>
</dbReference>
<dbReference type="AlphaFoldDB" id="A0A9W8TQV3"/>
<feature type="domain" description="FAD-binding" evidence="7">
    <location>
        <begin position="8"/>
        <end position="340"/>
    </location>
</feature>
<dbReference type="Gene3D" id="3.50.50.60">
    <property type="entry name" value="FAD/NAD(P)-binding domain"/>
    <property type="match status" value="1"/>
</dbReference>
<reference evidence="8" key="1">
    <citation type="submission" date="2022-07" db="EMBL/GenBank/DDBJ databases">
        <title>Genome Sequence of Xylaria arbuscula.</title>
        <authorList>
            <person name="Buettner E."/>
        </authorList>
    </citation>
    <scope>NUCLEOTIDE SEQUENCE</scope>
    <source>
        <strain evidence="8">VT107</strain>
    </source>
</reference>
<evidence type="ECO:0000256" key="6">
    <source>
        <dbReference type="ARBA" id="ARBA00023002"/>
    </source>
</evidence>
<proteinExistence type="inferred from homology"/>